<accession>A0A517SHU5</accession>
<dbReference type="InParanoid" id="A0A517SHU5"/>
<dbReference type="EMBL" id="CP036271">
    <property type="protein sequence ID" value="QDT55696.1"/>
    <property type="molecule type" value="Genomic_DNA"/>
</dbReference>
<protein>
    <submittedName>
        <fullName evidence="1">Uncharacterized protein</fullName>
    </submittedName>
</protein>
<dbReference type="OrthoDB" id="291901at2"/>
<sequence length="248" mass="26919">MESEQMLFDGFLCEATIADEGRKTETIKNVLLCGLHSLNGRAIPASAFGGAERARKLYEGTHVYLDHDLGAGLSRKVQELAGVVENVRVDHLGRPRGDIRLNGNKAGDELRELVAFSVKAEKHGARLKDVGMSHVARYTFSSFDSSTVQSVDEVFSVDVVIRPATTQGFHEGSQTVPVKTAAEFLESLGVDLRISDTGPLDYAFNERAMFDRTQSADDDTGFDPSDALSTLSGCMAEEAKALDNLTFV</sequence>
<evidence type="ECO:0000313" key="2">
    <source>
        <dbReference type="Proteomes" id="UP000315700"/>
    </source>
</evidence>
<name>A0A517SHU5_9PLAN</name>
<gene>
    <name evidence="1" type="ORF">Pan44_37420</name>
</gene>
<organism evidence="1 2">
    <name type="scientific">Caulifigura coniformis</name>
    <dbReference type="NCBI Taxonomy" id="2527983"/>
    <lineage>
        <taxon>Bacteria</taxon>
        <taxon>Pseudomonadati</taxon>
        <taxon>Planctomycetota</taxon>
        <taxon>Planctomycetia</taxon>
        <taxon>Planctomycetales</taxon>
        <taxon>Planctomycetaceae</taxon>
        <taxon>Caulifigura</taxon>
    </lineage>
</organism>
<keyword evidence="2" id="KW-1185">Reference proteome</keyword>
<proteinExistence type="predicted"/>
<dbReference type="AlphaFoldDB" id="A0A517SHU5"/>
<dbReference type="Proteomes" id="UP000315700">
    <property type="component" value="Chromosome"/>
</dbReference>
<reference evidence="1 2" key="1">
    <citation type="submission" date="2019-02" db="EMBL/GenBank/DDBJ databases">
        <title>Deep-cultivation of Planctomycetes and their phenomic and genomic characterization uncovers novel biology.</title>
        <authorList>
            <person name="Wiegand S."/>
            <person name="Jogler M."/>
            <person name="Boedeker C."/>
            <person name="Pinto D."/>
            <person name="Vollmers J."/>
            <person name="Rivas-Marin E."/>
            <person name="Kohn T."/>
            <person name="Peeters S.H."/>
            <person name="Heuer A."/>
            <person name="Rast P."/>
            <person name="Oberbeckmann S."/>
            <person name="Bunk B."/>
            <person name="Jeske O."/>
            <person name="Meyerdierks A."/>
            <person name="Storesund J.E."/>
            <person name="Kallscheuer N."/>
            <person name="Luecker S."/>
            <person name="Lage O.M."/>
            <person name="Pohl T."/>
            <person name="Merkel B.J."/>
            <person name="Hornburger P."/>
            <person name="Mueller R.-W."/>
            <person name="Bruemmer F."/>
            <person name="Labrenz M."/>
            <person name="Spormann A.M."/>
            <person name="Op den Camp H."/>
            <person name="Overmann J."/>
            <person name="Amann R."/>
            <person name="Jetten M.S.M."/>
            <person name="Mascher T."/>
            <person name="Medema M.H."/>
            <person name="Devos D.P."/>
            <person name="Kaster A.-K."/>
            <person name="Ovreas L."/>
            <person name="Rohde M."/>
            <person name="Galperin M.Y."/>
            <person name="Jogler C."/>
        </authorList>
    </citation>
    <scope>NUCLEOTIDE SEQUENCE [LARGE SCALE GENOMIC DNA]</scope>
    <source>
        <strain evidence="1 2">Pan44</strain>
    </source>
</reference>
<dbReference type="RefSeq" id="WP_145031812.1">
    <property type="nucleotide sequence ID" value="NZ_CP036271.1"/>
</dbReference>
<evidence type="ECO:0000313" key="1">
    <source>
        <dbReference type="EMBL" id="QDT55696.1"/>
    </source>
</evidence>
<dbReference type="KEGG" id="ccos:Pan44_37420"/>